<sequence>MKHHTSAWRVLENKRAEVMIMRELRGVEALAQIWKDELTRRIDYWQRRS</sequence>
<accession>A0ABQ0WIS7</accession>
<evidence type="ECO:0000313" key="2">
    <source>
        <dbReference type="Proteomes" id="UP000321726"/>
    </source>
</evidence>
<name>A0ABQ0WIS7_9GAMM</name>
<gene>
    <name evidence="1" type="ORF">HCU01_27360</name>
</gene>
<reference evidence="1 2" key="1">
    <citation type="submission" date="2019-07" db="EMBL/GenBank/DDBJ databases">
        <title>Whole genome shotgun sequence of Halomonas cupida NBRC 102219.</title>
        <authorList>
            <person name="Hosoyama A."/>
            <person name="Uohara A."/>
            <person name="Ohji S."/>
            <person name="Ichikawa N."/>
        </authorList>
    </citation>
    <scope>NUCLEOTIDE SEQUENCE [LARGE SCALE GENOMIC DNA]</scope>
    <source>
        <strain evidence="1 2">NBRC 102219</strain>
    </source>
</reference>
<dbReference type="EMBL" id="BJXU01000109">
    <property type="protein sequence ID" value="GEN24787.1"/>
    <property type="molecule type" value="Genomic_DNA"/>
</dbReference>
<dbReference type="Proteomes" id="UP000321726">
    <property type="component" value="Unassembled WGS sequence"/>
</dbReference>
<organism evidence="1 2">
    <name type="scientific">Halomonas cupida</name>
    <dbReference type="NCBI Taxonomy" id="44933"/>
    <lineage>
        <taxon>Bacteria</taxon>
        <taxon>Pseudomonadati</taxon>
        <taxon>Pseudomonadota</taxon>
        <taxon>Gammaproteobacteria</taxon>
        <taxon>Oceanospirillales</taxon>
        <taxon>Halomonadaceae</taxon>
        <taxon>Halomonas</taxon>
    </lineage>
</organism>
<evidence type="ECO:0000313" key="1">
    <source>
        <dbReference type="EMBL" id="GEN24787.1"/>
    </source>
</evidence>
<proteinExistence type="predicted"/>
<evidence type="ECO:0008006" key="3">
    <source>
        <dbReference type="Google" id="ProtNLM"/>
    </source>
</evidence>
<keyword evidence="2" id="KW-1185">Reference proteome</keyword>
<protein>
    <recommendedName>
        <fullName evidence="3">Transposase</fullName>
    </recommendedName>
</protein>
<comment type="caution">
    <text evidence="1">The sequence shown here is derived from an EMBL/GenBank/DDBJ whole genome shotgun (WGS) entry which is preliminary data.</text>
</comment>